<evidence type="ECO:0000313" key="2">
    <source>
        <dbReference type="Proteomes" id="UP000326486"/>
    </source>
</evidence>
<dbReference type="EMBL" id="MN234216">
    <property type="protein sequence ID" value="QFG13199.1"/>
    <property type="molecule type" value="Genomic_DNA"/>
</dbReference>
<accession>A0A5J6TTK2</accession>
<name>A0A5J6TTK2_9CAUD</name>
<reference evidence="1 2" key="1">
    <citation type="submission" date="2019-07" db="EMBL/GenBank/DDBJ databases">
        <authorList>
            <person name="Almisry A."/>
            <person name="Mousa M."/>
            <person name="Gordon L.L."/>
            <person name="Lee M."/>
            <person name="Mandava P."/>
            <person name="Moxley J.T."/>
            <person name="Shaffer C.D."/>
            <person name="Weston-Hafer K.A."/>
            <person name="Garlena R.A."/>
            <person name="Russell D.A."/>
            <person name="Pope W.H."/>
            <person name="Jacobs-Sera D."/>
            <person name="Hatfull G.F."/>
        </authorList>
    </citation>
    <scope>NUCLEOTIDE SEQUENCE [LARGE SCALE GENOMIC DNA]</scope>
</reference>
<sequence length="78" mass="8497">MQTPTDLDIAVFREGGDPEKARVRVHVQITHPDPALLDLDPTEREDLLKGALDGIHAALPEGLDTDARMTLSEVVTLV</sequence>
<organism evidence="1 2">
    <name type="scientific">Streptomyces phage Gilgamesh</name>
    <dbReference type="NCBI Taxonomy" id="2599890"/>
    <lineage>
        <taxon>Viruses</taxon>
        <taxon>Duplodnaviria</taxon>
        <taxon>Heunggongvirae</taxon>
        <taxon>Uroviricota</taxon>
        <taxon>Caudoviricetes</taxon>
        <taxon>Gilgameshvirus</taxon>
        <taxon>Gilgameshvirus gilgamesh</taxon>
    </lineage>
</organism>
<keyword evidence="2" id="KW-1185">Reference proteome</keyword>
<protein>
    <submittedName>
        <fullName evidence="1">Uncharacterized protein</fullName>
    </submittedName>
</protein>
<dbReference type="KEGG" id="vg:80019069"/>
<gene>
    <name evidence="1" type="primary">7</name>
    <name evidence="1" type="ORF">SEA_GILGAMESH_7</name>
</gene>
<dbReference type="Proteomes" id="UP000326486">
    <property type="component" value="Segment"/>
</dbReference>
<dbReference type="GeneID" id="80019069"/>
<evidence type="ECO:0000313" key="1">
    <source>
        <dbReference type="EMBL" id="QFG13199.1"/>
    </source>
</evidence>
<dbReference type="RefSeq" id="YP_010754475.1">
    <property type="nucleotide sequence ID" value="NC_073461.1"/>
</dbReference>
<proteinExistence type="predicted"/>